<organism evidence="3">
    <name type="scientific">Candidatus Moduliflexus flocculans</name>
    <dbReference type="NCBI Taxonomy" id="1499966"/>
    <lineage>
        <taxon>Bacteria</taxon>
        <taxon>Candidatus Moduliflexota</taxon>
        <taxon>Candidatus Moduliflexia</taxon>
        <taxon>Candidatus Moduliflexales</taxon>
        <taxon>Candidatus Moduliflexaceae</taxon>
    </lineage>
</organism>
<feature type="compositionally biased region" description="Acidic residues" evidence="2">
    <location>
        <begin position="637"/>
        <end position="667"/>
    </location>
</feature>
<feature type="compositionally biased region" description="Polar residues" evidence="2">
    <location>
        <begin position="103"/>
        <end position="112"/>
    </location>
</feature>
<feature type="compositionally biased region" description="Low complexity" evidence="2">
    <location>
        <begin position="582"/>
        <end position="595"/>
    </location>
</feature>
<evidence type="ECO:0000313" key="3">
    <source>
        <dbReference type="EMBL" id="GAK54658.1"/>
    </source>
</evidence>
<evidence type="ECO:0000313" key="4">
    <source>
        <dbReference type="Proteomes" id="UP000030700"/>
    </source>
</evidence>
<feature type="region of interest" description="Disordered" evidence="2">
    <location>
        <begin position="685"/>
        <end position="708"/>
    </location>
</feature>
<proteinExistence type="predicted"/>
<protein>
    <submittedName>
        <fullName evidence="3">AAA ATPase containing von Willebrand factor type A (VWA) domain</fullName>
    </submittedName>
</protein>
<feature type="compositionally biased region" description="Acidic residues" evidence="2">
    <location>
        <begin position="90"/>
        <end position="102"/>
    </location>
</feature>
<dbReference type="AlphaFoldDB" id="A0A081BTC7"/>
<keyword evidence="1" id="KW-0175">Coiled coil</keyword>
<gene>
    <name evidence="3" type="ORF">U14_05945</name>
</gene>
<feature type="compositionally biased region" description="Acidic residues" evidence="2">
    <location>
        <begin position="47"/>
        <end position="58"/>
    </location>
</feature>
<reference evidence="3" key="1">
    <citation type="journal article" date="2015" name="PeerJ">
        <title>First genomic representation of candidate bacterial phylum KSB3 points to enhanced environmental sensing as a trigger of wastewater bulking.</title>
        <authorList>
            <person name="Sekiguchi Y."/>
            <person name="Ohashi A."/>
            <person name="Parks D.H."/>
            <person name="Yamauchi T."/>
            <person name="Tyson G.W."/>
            <person name="Hugenholtz P."/>
        </authorList>
    </citation>
    <scope>NUCLEOTIDE SEQUENCE [LARGE SCALE GENOMIC DNA]</scope>
</reference>
<keyword evidence="4" id="KW-1185">Reference proteome</keyword>
<evidence type="ECO:0000256" key="1">
    <source>
        <dbReference type="SAM" id="Coils"/>
    </source>
</evidence>
<feature type="region of interest" description="Disordered" evidence="2">
    <location>
        <begin position="635"/>
        <end position="667"/>
    </location>
</feature>
<feature type="region of interest" description="Disordered" evidence="2">
    <location>
        <begin position="342"/>
        <end position="368"/>
    </location>
</feature>
<feature type="compositionally biased region" description="Pro residues" evidence="2">
    <location>
        <begin position="563"/>
        <end position="581"/>
    </location>
</feature>
<feature type="region of interest" description="Disordered" evidence="2">
    <location>
        <begin position="47"/>
        <end position="130"/>
    </location>
</feature>
<dbReference type="Proteomes" id="UP000030700">
    <property type="component" value="Unassembled WGS sequence"/>
</dbReference>
<name>A0A081BTC7_9BACT</name>
<dbReference type="EMBL" id="DF820462">
    <property type="protein sequence ID" value="GAK54658.1"/>
    <property type="molecule type" value="Genomic_DNA"/>
</dbReference>
<dbReference type="HOGENOM" id="CLU_361197_0_0_0"/>
<dbReference type="STRING" id="1499966.U14_05945"/>
<feature type="coiled-coil region" evidence="1">
    <location>
        <begin position="472"/>
        <end position="506"/>
    </location>
</feature>
<sequence length="739" mass="82494">MKENPGKKPFKKSDDDFDFEILNALEGHASSDDLLAGDENTIELSLDDDDLQFDDDAFEQSGEFSFDEGLSAGLEEELMKNGSDLGFEGSFEEEDEMEDESETPSGEDNSFSLDLGEASEGFSFDEEEMSLDLEKTSFESDAEEDERFEVHPDELDAGFSDLAESYGAETRVFTIPQQDNNAMSFDQEMTIGEELNISEEDNSESEIDISGIDIEQEEVDSEEQEIAIDEEFADLEKDIEQAGEDLFEDDDELQAKSVIAVGEDTVIDLGHEDDFGKAPTPPRVSSPIPSMRPAANVIQEDTIEESAEEDNVPVKSPEGIFLDLQEEDAEEEEFSAMQIDLNEEAAETPEPPSEAIAEPERPSAPDTFAEPEEMLPVEQDMEEHPPIVESPEPIMQEEFDVREFLGLTLRLRDEQMQEFEGMIGEAKTLQAYVEELESHQPEIKDAIYRKLFAEYNARKRVIFQDNAFTDLLTDVEQDLQDMLDQRQNFTATVARLNEELEEITVRHLVGEYTDQILAEKKEQQTTEIALWNEKTEKIQAIIERYQHAIDAERLLNPLRQETPPAPESAPAPVIAPEPPSMPTETPATEMPTTEETAQAASLIEQSTPSEEDDLTDVSLDDELLGGLSDLTQQAFAEETEEEESGDLFGGDDDSDEFGADLTGDEDFEGGDFLVDDLAGLEDLDEMESDDENVSFDYEVESEPEEEEEPAAAAMIACKKCGRQTPATQKFCIHCGGKAQ</sequence>
<accession>A0A081BTC7</accession>
<evidence type="ECO:0000256" key="2">
    <source>
        <dbReference type="SAM" id="MobiDB-lite"/>
    </source>
</evidence>
<feature type="region of interest" description="Disordered" evidence="2">
    <location>
        <begin position="559"/>
        <end position="595"/>
    </location>
</feature>
<feature type="region of interest" description="Disordered" evidence="2">
    <location>
        <begin position="270"/>
        <end position="293"/>
    </location>
</feature>